<protein>
    <submittedName>
        <fullName evidence="2">Calmodulin, putative</fullName>
    </submittedName>
</protein>
<gene>
    <name evidence="2" type="ORF">PRELSG_1332800</name>
</gene>
<dbReference type="GeneID" id="39738261"/>
<dbReference type="RefSeq" id="XP_028535960.1">
    <property type="nucleotide sequence ID" value="XM_028678855.1"/>
</dbReference>
<dbReference type="PROSITE" id="PS50222">
    <property type="entry name" value="EF_HAND_2"/>
    <property type="match status" value="1"/>
</dbReference>
<dbReference type="AlphaFoldDB" id="A0A1J1HHL4"/>
<organism evidence="2 3">
    <name type="scientific">Plasmodium relictum</name>
    <dbReference type="NCBI Taxonomy" id="85471"/>
    <lineage>
        <taxon>Eukaryota</taxon>
        <taxon>Sar</taxon>
        <taxon>Alveolata</taxon>
        <taxon>Apicomplexa</taxon>
        <taxon>Aconoidasida</taxon>
        <taxon>Haemosporida</taxon>
        <taxon>Plasmodiidae</taxon>
        <taxon>Plasmodium</taxon>
        <taxon>Plasmodium (Haemamoeba)</taxon>
    </lineage>
</organism>
<dbReference type="Proteomes" id="UP000220158">
    <property type="component" value="Chromosome 13"/>
</dbReference>
<evidence type="ECO:0000313" key="2">
    <source>
        <dbReference type="EMBL" id="CRH03954.1"/>
    </source>
</evidence>
<accession>A0A1J1HHL4</accession>
<evidence type="ECO:0000313" key="3">
    <source>
        <dbReference type="Proteomes" id="UP000220158"/>
    </source>
</evidence>
<dbReference type="VEuPathDB" id="PlasmoDB:PRELSG_1332800"/>
<dbReference type="InterPro" id="IPR011992">
    <property type="entry name" value="EF-hand-dom_pair"/>
</dbReference>
<name>A0A1J1HHL4_PLARL</name>
<evidence type="ECO:0000259" key="1">
    <source>
        <dbReference type="PROSITE" id="PS50222"/>
    </source>
</evidence>
<dbReference type="KEGG" id="prel:PRELSG_1332800"/>
<reference evidence="2 3" key="1">
    <citation type="submission" date="2015-04" db="EMBL/GenBank/DDBJ databases">
        <authorList>
            <consortium name="Pathogen Informatics"/>
        </authorList>
    </citation>
    <scope>NUCLEOTIDE SEQUENCE [LARGE SCALE GENOMIC DNA]</scope>
    <source>
        <strain evidence="2 3">SGS1</strain>
    </source>
</reference>
<proteinExistence type="predicted"/>
<dbReference type="InterPro" id="IPR002048">
    <property type="entry name" value="EF_hand_dom"/>
</dbReference>
<dbReference type="OrthoDB" id="429467at2759"/>
<dbReference type="EMBL" id="LN835308">
    <property type="protein sequence ID" value="CRH03954.1"/>
    <property type="molecule type" value="Genomic_DNA"/>
</dbReference>
<dbReference type="GO" id="GO:0005509">
    <property type="term" value="F:calcium ion binding"/>
    <property type="evidence" value="ECO:0007669"/>
    <property type="project" value="InterPro"/>
</dbReference>
<keyword evidence="3" id="KW-1185">Reference proteome</keyword>
<sequence>MSRTDALIKESFLLLDKDFDGSISLNELMYALRFIGVPFDFSMIEDKNDIKYSLGEYVKIAKTHLGTLTPEEQFLNTIKKLDKKDNGILAIDKTIHLVMTMSDILSDEDFINFKKFVDPNDEKMIPMREFTNRVFS</sequence>
<dbReference type="Gene3D" id="1.10.238.10">
    <property type="entry name" value="EF-hand"/>
    <property type="match status" value="1"/>
</dbReference>
<dbReference type="SUPFAM" id="SSF47473">
    <property type="entry name" value="EF-hand"/>
    <property type="match status" value="1"/>
</dbReference>
<feature type="domain" description="EF-hand" evidence="1">
    <location>
        <begin position="3"/>
        <end position="38"/>
    </location>
</feature>